<evidence type="ECO:0000259" key="3">
    <source>
        <dbReference type="Pfam" id="PF05368"/>
    </source>
</evidence>
<name>A0AAD4GSV5_ASPNN</name>
<reference evidence="4" key="1">
    <citation type="journal article" date="2019" name="Beilstein J. Org. Chem.">
        <title>Nanangenines: drimane sesquiterpenoids as the dominant metabolite cohort of a novel Australian fungus, Aspergillus nanangensis.</title>
        <authorList>
            <person name="Lacey H.J."/>
            <person name="Gilchrist C.L.M."/>
            <person name="Crombie A."/>
            <person name="Kalaitzis J.A."/>
            <person name="Vuong D."/>
            <person name="Rutledge P.J."/>
            <person name="Turner P."/>
            <person name="Pitt J.I."/>
            <person name="Lacey E."/>
            <person name="Chooi Y.H."/>
            <person name="Piggott A.M."/>
        </authorList>
    </citation>
    <scope>NUCLEOTIDE SEQUENCE</scope>
    <source>
        <strain evidence="4">MST-FP2251</strain>
    </source>
</reference>
<comment type="caution">
    <text evidence="4">The sequence shown here is derived from an EMBL/GenBank/DDBJ whole genome shotgun (WGS) entry which is preliminary data.</text>
</comment>
<dbReference type="AlphaFoldDB" id="A0AAD4GSV5"/>
<dbReference type="Gene3D" id="3.40.50.720">
    <property type="entry name" value="NAD(P)-binding Rossmann-like Domain"/>
    <property type="match status" value="1"/>
</dbReference>
<dbReference type="InterPro" id="IPR036291">
    <property type="entry name" value="NAD(P)-bd_dom_sf"/>
</dbReference>
<evidence type="ECO:0000256" key="2">
    <source>
        <dbReference type="ARBA" id="ARBA00023002"/>
    </source>
</evidence>
<evidence type="ECO:0000313" key="4">
    <source>
        <dbReference type="EMBL" id="KAF9886783.1"/>
    </source>
</evidence>
<feature type="domain" description="NmrA-like" evidence="3">
    <location>
        <begin position="10"/>
        <end position="280"/>
    </location>
</feature>
<protein>
    <recommendedName>
        <fullName evidence="3">NmrA-like domain-containing protein</fullName>
    </recommendedName>
</protein>
<keyword evidence="1" id="KW-0521">NADP</keyword>
<dbReference type="InterPro" id="IPR051609">
    <property type="entry name" value="NmrA/Isoflavone_reductase-like"/>
</dbReference>
<dbReference type="Proteomes" id="UP001194746">
    <property type="component" value="Unassembled WGS sequence"/>
</dbReference>
<dbReference type="Pfam" id="PF05368">
    <property type="entry name" value="NmrA"/>
    <property type="match status" value="1"/>
</dbReference>
<accession>A0AAD4GSV5</accession>
<dbReference type="GO" id="GO:0016491">
    <property type="term" value="F:oxidoreductase activity"/>
    <property type="evidence" value="ECO:0007669"/>
    <property type="project" value="UniProtKB-KW"/>
</dbReference>
<gene>
    <name evidence="4" type="ORF">FE257_011160</name>
</gene>
<dbReference type="EMBL" id="VCAU01000072">
    <property type="protein sequence ID" value="KAF9886783.1"/>
    <property type="molecule type" value="Genomic_DNA"/>
</dbReference>
<proteinExistence type="predicted"/>
<evidence type="ECO:0000313" key="5">
    <source>
        <dbReference type="Proteomes" id="UP001194746"/>
    </source>
</evidence>
<dbReference type="CDD" id="cd05259">
    <property type="entry name" value="PCBER_SDR_a"/>
    <property type="match status" value="1"/>
</dbReference>
<dbReference type="PANTHER" id="PTHR47706">
    <property type="entry name" value="NMRA-LIKE FAMILY PROTEIN"/>
    <property type="match status" value="1"/>
</dbReference>
<dbReference type="InterPro" id="IPR008030">
    <property type="entry name" value="NmrA-like"/>
</dbReference>
<dbReference type="SUPFAM" id="SSF51735">
    <property type="entry name" value="NAD(P)-binding Rossmann-fold domains"/>
    <property type="match status" value="1"/>
</dbReference>
<dbReference type="InterPro" id="IPR045312">
    <property type="entry name" value="PCBER-like"/>
</dbReference>
<dbReference type="Gene3D" id="3.90.25.10">
    <property type="entry name" value="UDP-galactose 4-epimerase, domain 1"/>
    <property type="match status" value="1"/>
</dbReference>
<reference evidence="4" key="2">
    <citation type="submission" date="2020-02" db="EMBL/GenBank/DDBJ databases">
        <authorList>
            <person name="Gilchrist C.L.M."/>
            <person name="Chooi Y.-H."/>
        </authorList>
    </citation>
    <scope>NUCLEOTIDE SEQUENCE</scope>
    <source>
        <strain evidence="4">MST-FP2251</strain>
    </source>
</reference>
<keyword evidence="2" id="KW-0560">Oxidoreductase</keyword>
<keyword evidence="5" id="KW-1185">Reference proteome</keyword>
<sequence length="311" mass="33932">MSSSSSSPMQKILVIGAGELGTQVLTSLAHHPRLQHLSKTVLLRPSTIASTAPAKLQELARLRAQNINILPGDIVHDSEATLTHLFLPYDTIISCTGFVAGPGTQLKLTRAVLAANTPRYIPWQFGVDYDAIGRGSAQDLFDEQLDVRDLLRGEGNIATRWLIVATGMFTSFLFEPAFGVVDLERSAVCALGGWENRVTVTAPGDIGRWTAEIVAQEEFNNRVVFVAGDTVSYGQLAEVVERVTGHEVRRSARTVEAARQDLVEEPGNSLFKYQVVFGEGRGVAWDVDGTWNQQVGLRGVSVEEYLKQQIG</sequence>
<dbReference type="PANTHER" id="PTHR47706:SF6">
    <property type="entry name" value="NMRA-LIKE FAMILY PROTEIN (AFU_ORTHOLOGUE AFUA_6G00280)"/>
    <property type="match status" value="1"/>
</dbReference>
<organism evidence="4 5">
    <name type="scientific">Aspergillus nanangensis</name>
    <dbReference type="NCBI Taxonomy" id="2582783"/>
    <lineage>
        <taxon>Eukaryota</taxon>
        <taxon>Fungi</taxon>
        <taxon>Dikarya</taxon>
        <taxon>Ascomycota</taxon>
        <taxon>Pezizomycotina</taxon>
        <taxon>Eurotiomycetes</taxon>
        <taxon>Eurotiomycetidae</taxon>
        <taxon>Eurotiales</taxon>
        <taxon>Aspergillaceae</taxon>
        <taxon>Aspergillus</taxon>
        <taxon>Aspergillus subgen. Circumdati</taxon>
    </lineage>
</organism>
<evidence type="ECO:0000256" key="1">
    <source>
        <dbReference type="ARBA" id="ARBA00022857"/>
    </source>
</evidence>